<reference evidence="2" key="1">
    <citation type="journal article" date="2019" name="Int. J. Syst. Evol. Microbiol.">
        <title>The Global Catalogue of Microorganisms (GCM) 10K type strain sequencing project: providing services to taxonomists for standard genome sequencing and annotation.</title>
        <authorList>
            <consortium name="The Broad Institute Genomics Platform"/>
            <consortium name="The Broad Institute Genome Sequencing Center for Infectious Disease"/>
            <person name="Wu L."/>
            <person name="Ma J."/>
        </authorList>
    </citation>
    <scope>NUCLEOTIDE SEQUENCE [LARGE SCALE GENOMIC DNA]</scope>
    <source>
        <strain evidence="2">CGMCC 1.15774</strain>
    </source>
</reference>
<evidence type="ECO:0000313" key="2">
    <source>
        <dbReference type="Proteomes" id="UP001595841"/>
    </source>
</evidence>
<keyword evidence="2" id="KW-1185">Reference proteome</keyword>
<dbReference type="RefSeq" id="WP_379762451.1">
    <property type="nucleotide sequence ID" value="NZ_JBHSCL010000003.1"/>
</dbReference>
<name>A0ABV8PJ19_9FLAO</name>
<comment type="caution">
    <text evidence="1">The sequence shown here is derived from an EMBL/GenBank/DDBJ whole genome shotgun (WGS) entry which is preliminary data.</text>
</comment>
<protein>
    <recommendedName>
        <fullName evidence="3">DNA-binding protein</fullName>
    </recommendedName>
</protein>
<evidence type="ECO:0000313" key="1">
    <source>
        <dbReference type="EMBL" id="MFC4219051.1"/>
    </source>
</evidence>
<gene>
    <name evidence="1" type="ORF">ACFOWS_02840</name>
</gene>
<sequence length="91" mass="10449">MKKTHVINDNTLRMLLAKQRQDIRIGVVDRETAMAILGLGEKDFYKEVNSPDSKIVRSKKKGRFIYSSIILEFKRIHGVSYHDATNVKESA</sequence>
<proteinExistence type="predicted"/>
<evidence type="ECO:0008006" key="3">
    <source>
        <dbReference type="Google" id="ProtNLM"/>
    </source>
</evidence>
<organism evidence="1 2">
    <name type="scientific">Flagellimonas marina</name>
    <dbReference type="NCBI Taxonomy" id="1775168"/>
    <lineage>
        <taxon>Bacteria</taxon>
        <taxon>Pseudomonadati</taxon>
        <taxon>Bacteroidota</taxon>
        <taxon>Flavobacteriia</taxon>
        <taxon>Flavobacteriales</taxon>
        <taxon>Flavobacteriaceae</taxon>
        <taxon>Flagellimonas</taxon>
    </lineage>
</organism>
<dbReference type="EMBL" id="JBHSCL010000003">
    <property type="protein sequence ID" value="MFC4219051.1"/>
    <property type="molecule type" value="Genomic_DNA"/>
</dbReference>
<dbReference type="Proteomes" id="UP001595841">
    <property type="component" value="Unassembled WGS sequence"/>
</dbReference>
<accession>A0ABV8PJ19</accession>